<dbReference type="AlphaFoldDB" id="A0A6S7D3X5"/>
<keyword evidence="2" id="KW-1185">Reference proteome</keyword>
<evidence type="ECO:0000313" key="2">
    <source>
        <dbReference type="Proteomes" id="UP000494115"/>
    </source>
</evidence>
<protein>
    <submittedName>
        <fullName evidence="1">Uncharacterized protein</fullName>
    </submittedName>
</protein>
<dbReference type="RefSeq" id="WP_175108239.1">
    <property type="nucleotide sequence ID" value="NZ_CADIKM010000076.1"/>
</dbReference>
<reference evidence="1 2" key="1">
    <citation type="submission" date="2020-04" db="EMBL/GenBank/DDBJ databases">
        <authorList>
            <person name="De Canck E."/>
        </authorList>
    </citation>
    <scope>NUCLEOTIDE SEQUENCE [LARGE SCALE GENOMIC DNA]</scope>
    <source>
        <strain evidence="1 2">LMG 28138</strain>
    </source>
</reference>
<evidence type="ECO:0000313" key="1">
    <source>
        <dbReference type="EMBL" id="CAB3805850.1"/>
    </source>
</evidence>
<gene>
    <name evidence="1" type="ORF">LMG28138_05724</name>
</gene>
<dbReference type="Proteomes" id="UP000494115">
    <property type="component" value="Unassembled WGS sequence"/>
</dbReference>
<name>A0A6S7D3X5_9BURK</name>
<sequence>MSIVEGFSLGIFGRALNGRESGPNFKPEGYLATLIHLLDRAVSAEYRSTVLAAFQDVEDNAALLHWLDLEVAHEDAAVTASQHTLDIANNLYSISTGRARTAISTS</sequence>
<organism evidence="1 2">
    <name type="scientific">Pararobbsia alpina</name>
    <dbReference type="NCBI Taxonomy" id="621374"/>
    <lineage>
        <taxon>Bacteria</taxon>
        <taxon>Pseudomonadati</taxon>
        <taxon>Pseudomonadota</taxon>
        <taxon>Betaproteobacteria</taxon>
        <taxon>Burkholderiales</taxon>
        <taxon>Burkholderiaceae</taxon>
        <taxon>Pararobbsia</taxon>
    </lineage>
</organism>
<accession>A0A6S7D3X5</accession>
<proteinExistence type="predicted"/>
<dbReference type="EMBL" id="CADIKM010000076">
    <property type="protein sequence ID" value="CAB3805850.1"/>
    <property type="molecule type" value="Genomic_DNA"/>
</dbReference>
<dbReference type="Gene3D" id="1.20.1600.10">
    <property type="entry name" value="Outer membrane efflux proteins (OEP)"/>
    <property type="match status" value="1"/>
</dbReference>